<evidence type="ECO:0000259" key="6">
    <source>
        <dbReference type="Pfam" id="PF24760"/>
    </source>
</evidence>
<evidence type="ECO:0000256" key="1">
    <source>
        <dbReference type="ARBA" id="ARBA00004138"/>
    </source>
</evidence>
<reference evidence="8" key="3">
    <citation type="submission" date="2025-09" db="UniProtKB">
        <authorList>
            <consortium name="Ensembl"/>
        </authorList>
    </citation>
    <scope>IDENTIFICATION</scope>
</reference>
<evidence type="ECO:0000256" key="2">
    <source>
        <dbReference type="ARBA" id="ARBA00022574"/>
    </source>
</evidence>
<dbReference type="SUPFAM" id="SSF48452">
    <property type="entry name" value="TPR-like"/>
    <property type="match status" value="1"/>
</dbReference>
<dbReference type="GO" id="GO:0036064">
    <property type="term" value="C:ciliary basal body"/>
    <property type="evidence" value="ECO:0007669"/>
    <property type="project" value="TreeGrafter"/>
</dbReference>
<accession>A0A3P8UHR6</accession>
<evidence type="ECO:0000313" key="8">
    <source>
        <dbReference type="Ensembl" id="ENSCSEP00000000161.1"/>
    </source>
</evidence>
<evidence type="ECO:0000259" key="7">
    <source>
        <dbReference type="Pfam" id="PF24762"/>
    </source>
</evidence>
<evidence type="ECO:0000256" key="3">
    <source>
        <dbReference type="ARBA" id="ARBA00022737"/>
    </source>
</evidence>
<keyword evidence="9" id="KW-1185">Reference proteome</keyword>
<dbReference type="Pfam" id="PF24760">
    <property type="entry name" value="TPR_IF140_C"/>
    <property type="match status" value="1"/>
</dbReference>
<dbReference type="PANTHER" id="PTHR15722">
    <property type="entry name" value="IFT140/172-RELATED"/>
    <property type="match status" value="1"/>
</dbReference>
<dbReference type="AlphaFoldDB" id="A0A3P8UHR6"/>
<keyword evidence="4" id="KW-0969">Cilium</keyword>
<dbReference type="Gene3D" id="1.25.40.470">
    <property type="match status" value="2"/>
</dbReference>
<proteinExistence type="predicted"/>
<sequence>EWEHMAQLCVKNLRLDIARVCLARLGNARALKALREVEAEPELQAQVAMLATHLGMLEEAQTLYRSCHRFDLLNIFYQASGRWQEALETAEGHDHINVKNTYYRYAKYLESTGDTPQAIDYFEKSDTHRTEVPRMLQDDLSALEVYVNKKKDKWWWAQYLETQSEMDSALHFYDCAQDYLSLVRLHCFMGSSQKAFEIAHASGDRAASYYLARHYERHNEVKQAVHFYIRAQAYNNAIRLCKDNGLDDQLMNMALLSNPEDMMEAACYYEERGTHMDRAVDLYHKAGRVSKALELAFATEQFSALESIVENLSKNADPALLARCSDFFNTHSQYDKAVELLVTAKKYQQALELCVVRDVVITEELAERMTLESKDLPEEERRTVLQRLGDCCRHQGNYSLASKKYVQAGNRLKAMKSLLKSGDTEKIIFFANFCRQKELFLMAADFLRSLDWQNDPEVLKTIIHFYTSAKAQDLLADFYEAWAQVNIDEYQRYEDAMNILTEAAKCLTKEKKKKKPHILLLQMCFPAVAQRQRSTFSLFCRLCEENPGFAVQICEALLQEPDVDHAVRLGDIYGFLVDHHCQKGNIHLVTVTVLKKETLVHSERGDGGHVSDEDLLL</sequence>
<evidence type="ECO:0000313" key="9">
    <source>
        <dbReference type="Proteomes" id="UP000265120"/>
    </source>
</evidence>
<reference evidence="8 9" key="1">
    <citation type="journal article" date="2014" name="Nat. Genet.">
        <title>Whole-genome sequence of a flatfish provides insights into ZW sex chromosome evolution and adaptation to a benthic lifestyle.</title>
        <authorList>
            <person name="Chen S."/>
            <person name="Zhang G."/>
            <person name="Shao C."/>
            <person name="Huang Q."/>
            <person name="Liu G."/>
            <person name="Zhang P."/>
            <person name="Song W."/>
            <person name="An N."/>
            <person name="Chalopin D."/>
            <person name="Volff J.N."/>
            <person name="Hong Y."/>
            <person name="Li Q."/>
            <person name="Sha Z."/>
            <person name="Zhou H."/>
            <person name="Xie M."/>
            <person name="Yu Q."/>
            <person name="Liu Y."/>
            <person name="Xiang H."/>
            <person name="Wang N."/>
            <person name="Wu K."/>
            <person name="Yang C."/>
            <person name="Zhou Q."/>
            <person name="Liao X."/>
            <person name="Yang L."/>
            <person name="Hu Q."/>
            <person name="Zhang J."/>
            <person name="Meng L."/>
            <person name="Jin L."/>
            <person name="Tian Y."/>
            <person name="Lian J."/>
            <person name="Yang J."/>
            <person name="Miao G."/>
            <person name="Liu S."/>
            <person name="Liang Z."/>
            <person name="Yan F."/>
            <person name="Li Y."/>
            <person name="Sun B."/>
            <person name="Zhang H."/>
            <person name="Zhang J."/>
            <person name="Zhu Y."/>
            <person name="Du M."/>
            <person name="Zhao Y."/>
            <person name="Schartl M."/>
            <person name="Tang Q."/>
            <person name="Wang J."/>
        </authorList>
    </citation>
    <scope>NUCLEOTIDE SEQUENCE</scope>
</reference>
<dbReference type="Pfam" id="PF24762">
    <property type="entry name" value="TPR_IF140-IFT172"/>
    <property type="match status" value="1"/>
</dbReference>
<keyword evidence="5" id="KW-0966">Cell projection</keyword>
<dbReference type="GO" id="GO:0030991">
    <property type="term" value="C:intraciliary transport particle A"/>
    <property type="evidence" value="ECO:0007669"/>
    <property type="project" value="TreeGrafter"/>
</dbReference>
<keyword evidence="2" id="KW-0853">WD repeat</keyword>
<dbReference type="FunFam" id="1.25.40.470:FF:000010">
    <property type="entry name" value="Intraflagellar transport 140 homolog (Chlamydomonas)"/>
    <property type="match status" value="1"/>
</dbReference>
<dbReference type="PANTHER" id="PTHR15722:SF7">
    <property type="entry name" value="INTRAFLAGELLAR TRANSPORT PROTEIN 140 HOMOLOG"/>
    <property type="match status" value="1"/>
</dbReference>
<feature type="domain" description="IF140/IFT172/WDR19 TPR" evidence="7">
    <location>
        <begin position="2"/>
        <end position="465"/>
    </location>
</feature>
<protein>
    <submittedName>
        <fullName evidence="8">Intraflagellar transport 140</fullName>
    </submittedName>
</protein>
<dbReference type="InParanoid" id="A0A3P8UHR6"/>
<dbReference type="OMA" id="CESHDFA"/>
<evidence type="ECO:0000256" key="5">
    <source>
        <dbReference type="ARBA" id="ARBA00023273"/>
    </source>
</evidence>
<dbReference type="GO" id="GO:0035721">
    <property type="term" value="P:intraciliary retrograde transport"/>
    <property type="evidence" value="ECO:0007669"/>
    <property type="project" value="TreeGrafter"/>
</dbReference>
<dbReference type="GeneTree" id="ENSGT00940000153417"/>
<reference evidence="8" key="2">
    <citation type="submission" date="2025-08" db="UniProtKB">
        <authorList>
            <consortium name="Ensembl"/>
        </authorList>
    </citation>
    <scope>IDENTIFICATION</scope>
</reference>
<name>A0A3P8UHR6_CYNSE</name>
<dbReference type="GO" id="GO:0005930">
    <property type="term" value="C:axoneme"/>
    <property type="evidence" value="ECO:0007669"/>
    <property type="project" value="TreeGrafter"/>
</dbReference>
<dbReference type="Ensembl" id="ENSCSET00000000185.1">
    <property type="protein sequence ID" value="ENSCSEP00000000161.1"/>
    <property type="gene ID" value="ENSCSEG00000000143.1"/>
</dbReference>
<feature type="domain" description="IF140 C-terminal TPR" evidence="6">
    <location>
        <begin position="473"/>
        <end position="587"/>
    </location>
</feature>
<dbReference type="STRING" id="244447.ENSCSEP00000000161"/>
<organism evidence="8 9">
    <name type="scientific">Cynoglossus semilaevis</name>
    <name type="common">Tongue sole</name>
    <dbReference type="NCBI Taxonomy" id="244447"/>
    <lineage>
        <taxon>Eukaryota</taxon>
        <taxon>Metazoa</taxon>
        <taxon>Chordata</taxon>
        <taxon>Craniata</taxon>
        <taxon>Vertebrata</taxon>
        <taxon>Euteleostomi</taxon>
        <taxon>Actinopterygii</taxon>
        <taxon>Neopterygii</taxon>
        <taxon>Teleostei</taxon>
        <taxon>Neoteleostei</taxon>
        <taxon>Acanthomorphata</taxon>
        <taxon>Carangaria</taxon>
        <taxon>Pleuronectiformes</taxon>
        <taxon>Pleuronectoidei</taxon>
        <taxon>Cynoglossidae</taxon>
        <taxon>Cynoglossinae</taxon>
        <taxon>Cynoglossus</taxon>
    </lineage>
</organism>
<keyword evidence="3" id="KW-0677">Repeat</keyword>
<dbReference type="InterPro" id="IPR056168">
    <property type="entry name" value="TPR_IF140/IFT172/WDR19"/>
</dbReference>
<dbReference type="InterPro" id="IPR011990">
    <property type="entry name" value="TPR-like_helical_dom_sf"/>
</dbReference>
<evidence type="ECO:0000256" key="4">
    <source>
        <dbReference type="ARBA" id="ARBA00023069"/>
    </source>
</evidence>
<comment type="subcellular location">
    <subcellularLocation>
        <location evidence="1">Cell projection</location>
        <location evidence="1">Cilium</location>
    </subcellularLocation>
</comment>
<dbReference type="Proteomes" id="UP000265120">
    <property type="component" value="Chromosome 1"/>
</dbReference>
<dbReference type="InterPro" id="IPR056156">
    <property type="entry name" value="TPR_IF140_C"/>
</dbReference>